<dbReference type="EMBL" id="VWXL01000102">
    <property type="protein sequence ID" value="MVB12750.1"/>
    <property type="molecule type" value="Genomic_DNA"/>
</dbReference>
<dbReference type="Gene3D" id="2.70.20.10">
    <property type="entry name" value="Topoisomerase I, domain 3"/>
    <property type="match status" value="1"/>
</dbReference>
<dbReference type="InterPro" id="IPR023405">
    <property type="entry name" value="Topo_IA_core_domain"/>
</dbReference>
<dbReference type="PROSITE" id="PS52039">
    <property type="entry name" value="TOPO_IA_2"/>
    <property type="match status" value="1"/>
</dbReference>
<name>A0A6N8I565_9FIRM</name>
<dbReference type="InterPro" id="IPR013824">
    <property type="entry name" value="Topo_IA_cen_sub1"/>
</dbReference>
<dbReference type="PRINTS" id="PR00417">
    <property type="entry name" value="PRTPISMRASEI"/>
</dbReference>
<dbReference type="InterPro" id="IPR000380">
    <property type="entry name" value="Topo_IA"/>
</dbReference>
<dbReference type="InterPro" id="IPR013825">
    <property type="entry name" value="Topo_IA_cen_sub2"/>
</dbReference>
<dbReference type="GO" id="GO:0043597">
    <property type="term" value="C:cytoplasmic replication fork"/>
    <property type="evidence" value="ECO:0007669"/>
    <property type="project" value="TreeGrafter"/>
</dbReference>
<reference evidence="13 14" key="1">
    <citation type="submission" date="2019-09" db="EMBL/GenBank/DDBJ databases">
        <title>Genome sequence of Clostridium sp. EA1.</title>
        <authorList>
            <person name="Poehlein A."/>
            <person name="Bengelsdorf F.R."/>
            <person name="Daniel R."/>
        </authorList>
    </citation>
    <scope>NUCLEOTIDE SEQUENCE [LARGE SCALE GENOMIC DNA]</scope>
    <source>
        <strain evidence="13 14">EA1</strain>
    </source>
</reference>
<dbReference type="PROSITE" id="PS50880">
    <property type="entry name" value="TOPRIM"/>
    <property type="match status" value="1"/>
</dbReference>
<evidence type="ECO:0000259" key="11">
    <source>
        <dbReference type="PROSITE" id="PS50880"/>
    </source>
</evidence>
<dbReference type="AlphaFoldDB" id="A0A6N8I565"/>
<keyword evidence="5" id="KW-0238">DNA-binding</keyword>
<comment type="caution">
    <text evidence="13">The sequence shown here is derived from an EMBL/GenBank/DDBJ whole genome shotgun (WGS) entry which is preliminary data.</text>
</comment>
<dbReference type="GO" id="GO:0003677">
    <property type="term" value="F:DNA binding"/>
    <property type="evidence" value="ECO:0007669"/>
    <property type="project" value="UniProtKB-KW"/>
</dbReference>
<dbReference type="Gene3D" id="1.10.460.10">
    <property type="entry name" value="Topoisomerase I, domain 2"/>
    <property type="match status" value="1"/>
</dbReference>
<dbReference type="SMART" id="SM00436">
    <property type="entry name" value="TOP1Bc"/>
    <property type="match status" value="1"/>
</dbReference>
<protein>
    <recommendedName>
        <fullName evidence="3">DNA topoisomerase</fullName>
        <ecNumber evidence="3">5.6.2.1</ecNumber>
    </recommendedName>
    <alternativeName>
        <fullName evidence="10">Omega-protein</fullName>
    </alternativeName>
    <alternativeName>
        <fullName evidence="9">Relaxing enzyme</fullName>
    </alternativeName>
    <alternativeName>
        <fullName evidence="7">Swivelase</fullName>
    </alternativeName>
    <alternativeName>
        <fullName evidence="8">Untwisting enzyme</fullName>
    </alternativeName>
</protein>
<dbReference type="SMART" id="SM00437">
    <property type="entry name" value="TOP1Ac"/>
    <property type="match status" value="1"/>
</dbReference>
<dbReference type="GO" id="GO:0006265">
    <property type="term" value="P:DNA topological change"/>
    <property type="evidence" value="ECO:0007669"/>
    <property type="project" value="InterPro"/>
</dbReference>
<dbReference type="SMART" id="SM00493">
    <property type="entry name" value="TOPRIM"/>
    <property type="match status" value="1"/>
</dbReference>
<dbReference type="InterPro" id="IPR003601">
    <property type="entry name" value="Topo_IA_2"/>
</dbReference>
<feature type="domain" description="Toprim" evidence="11">
    <location>
        <begin position="1"/>
        <end position="134"/>
    </location>
</feature>
<dbReference type="Gene3D" id="1.10.290.10">
    <property type="entry name" value="Topoisomerase I, domain 4"/>
    <property type="match status" value="1"/>
</dbReference>
<dbReference type="PANTHER" id="PTHR11390">
    <property type="entry name" value="PROKARYOTIC DNA TOPOISOMERASE"/>
    <property type="match status" value="1"/>
</dbReference>
<evidence type="ECO:0000256" key="3">
    <source>
        <dbReference type="ARBA" id="ARBA00012891"/>
    </source>
</evidence>
<evidence type="ECO:0000313" key="14">
    <source>
        <dbReference type="Proteomes" id="UP000469440"/>
    </source>
</evidence>
<dbReference type="GO" id="GO:0006281">
    <property type="term" value="P:DNA repair"/>
    <property type="evidence" value="ECO:0007669"/>
    <property type="project" value="TreeGrafter"/>
</dbReference>
<keyword evidence="6 13" id="KW-0413">Isomerase</keyword>
<evidence type="ECO:0000256" key="5">
    <source>
        <dbReference type="ARBA" id="ARBA00023125"/>
    </source>
</evidence>
<dbReference type="GO" id="GO:0003917">
    <property type="term" value="F:DNA topoisomerase type I (single strand cut, ATP-independent) activity"/>
    <property type="evidence" value="ECO:0007669"/>
    <property type="project" value="UniProtKB-EC"/>
</dbReference>
<evidence type="ECO:0000256" key="8">
    <source>
        <dbReference type="ARBA" id="ARBA00031985"/>
    </source>
</evidence>
<dbReference type="CDD" id="cd03362">
    <property type="entry name" value="TOPRIM_TopoIA_TopoIII"/>
    <property type="match status" value="1"/>
</dbReference>
<dbReference type="Pfam" id="PF01751">
    <property type="entry name" value="Toprim"/>
    <property type="match status" value="1"/>
</dbReference>
<dbReference type="InterPro" id="IPR006171">
    <property type="entry name" value="TOPRIM_dom"/>
</dbReference>
<dbReference type="InterPro" id="IPR034144">
    <property type="entry name" value="TOPRIM_TopoIII"/>
</dbReference>
<keyword evidence="4" id="KW-0799">Topoisomerase</keyword>
<evidence type="ECO:0000313" key="13">
    <source>
        <dbReference type="EMBL" id="MVB12750.1"/>
    </source>
</evidence>
<comment type="catalytic activity">
    <reaction evidence="1">
        <text>ATP-independent breakage of single-stranded DNA, followed by passage and rejoining.</text>
        <dbReference type="EC" id="5.6.2.1"/>
    </reaction>
</comment>
<evidence type="ECO:0000256" key="10">
    <source>
        <dbReference type="ARBA" id="ARBA00032877"/>
    </source>
</evidence>
<dbReference type="OrthoDB" id="9803554at2"/>
<evidence type="ECO:0000256" key="7">
    <source>
        <dbReference type="ARBA" id="ARBA00030003"/>
    </source>
</evidence>
<dbReference type="InterPro" id="IPR023406">
    <property type="entry name" value="Topo_IA_AS"/>
</dbReference>
<sequence>MELVIAEKLSVAQSIAKVLGATSREGGCLVGNGYIVSWCFGHLVELASADAYDPRYAKWVLNDLPIIPKNWQYVVSANKGKQLKILSGLMSDKRVDGLVCATDAGREGELIFRLVVQHCGCRKPVERLWISSMEDSAIKAEFQQLKDDAEYARLYDAALCRARADWIVGINATRLFSVLYHTTLNVGRVQSPTFAMLVQREAEIAAFRKMPFYTVELDCGNFTASGERIADKKNSEENRMACDGTTVTVKSVIRQEKSAQPPKLYDLTTLQRDANRILGYTAQQTLDYTQSLYEKKLVTYPRTDSKYLTDDMRDAVPELVKTVCIAFPFKENLPVHAERIIDSGKVSDHHAIILTRTLAGAGLSGLPIGETSILNLIAARLLCAVSDPCVTAETTVTLDCNGHAFTAKGKTVTALGWRETERLFLAALKRKPEDKPETTLPELSEGQTFENVGAAVKEGFTSPPKHFTEDICYKGRFKKLPKYNNAAAHLWWMKAGSRRKEMFRP</sequence>
<evidence type="ECO:0000256" key="1">
    <source>
        <dbReference type="ARBA" id="ARBA00000213"/>
    </source>
</evidence>
<comment type="similarity">
    <text evidence="2">Belongs to the type IA topoisomerase family.</text>
</comment>
<dbReference type="SUPFAM" id="SSF56712">
    <property type="entry name" value="Prokaryotic type I DNA topoisomerase"/>
    <property type="match status" value="1"/>
</dbReference>
<feature type="domain" description="Topo IA-type catalytic" evidence="12">
    <location>
        <begin position="151"/>
        <end position="505"/>
    </location>
</feature>
<evidence type="ECO:0000256" key="4">
    <source>
        <dbReference type="ARBA" id="ARBA00023029"/>
    </source>
</evidence>
<dbReference type="Pfam" id="PF01131">
    <property type="entry name" value="Topoisom_bac"/>
    <property type="match status" value="1"/>
</dbReference>
<dbReference type="GO" id="GO:0006310">
    <property type="term" value="P:DNA recombination"/>
    <property type="evidence" value="ECO:0007669"/>
    <property type="project" value="TreeGrafter"/>
</dbReference>
<evidence type="ECO:0000259" key="12">
    <source>
        <dbReference type="PROSITE" id="PS52039"/>
    </source>
</evidence>
<proteinExistence type="inferred from homology"/>
<dbReference type="EC" id="5.6.2.1" evidence="3"/>
<dbReference type="InterPro" id="IPR003602">
    <property type="entry name" value="Topo_IA_DNA-bd_dom"/>
</dbReference>
<dbReference type="InterPro" id="IPR013497">
    <property type="entry name" value="Topo_IA_cen"/>
</dbReference>
<accession>A0A6N8I565</accession>
<dbReference type="RefSeq" id="WP_156991348.1">
    <property type="nucleotide sequence ID" value="NZ_VWXL01000102.1"/>
</dbReference>
<evidence type="ECO:0000256" key="9">
    <source>
        <dbReference type="ARBA" id="ARBA00032235"/>
    </source>
</evidence>
<dbReference type="PROSITE" id="PS00396">
    <property type="entry name" value="TOPO_IA_1"/>
    <property type="match status" value="1"/>
</dbReference>
<keyword evidence="14" id="KW-1185">Reference proteome</keyword>
<dbReference type="InterPro" id="IPR013826">
    <property type="entry name" value="Topo_IA_cen_sub3"/>
</dbReference>
<evidence type="ECO:0000256" key="2">
    <source>
        <dbReference type="ARBA" id="ARBA00009446"/>
    </source>
</evidence>
<gene>
    <name evidence="13" type="primary">topB_3</name>
    <name evidence="13" type="ORF">CAFE_34940</name>
</gene>
<evidence type="ECO:0000256" key="6">
    <source>
        <dbReference type="ARBA" id="ARBA00023235"/>
    </source>
</evidence>
<dbReference type="Gene3D" id="3.40.50.140">
    <property type="match status" value="1"/>
</dbReference>
<dbReference type="Proteomes" id="UP000469440">
    <property type="component" value="Unassembled WGS sequence"/>
</dbReference>
<dbReference type="PANTHER" id="PTHR11390:SF21">
    <property type="entry name" value="DNA TOPOISOMERASE 3-ALPHA"/>
    <property type="match status" value="1"/>
</dbReference>
<organism evidence="13 14">
    <name type="scientific">Caproicibacter fermentans</name>
    <dbReference type="NCBI Taxonomy" id="2576756"/>
    <lineage>
        <taxon>Bacteria</taxon>
        <taxon>Bacillati</taxon>
        <taxon>Bacillota</taxon>
        <taxon>Clostridia</taxon>
        <taxon>Eubacteriales</taxon>
        <taxon>Acutalibacteraceae</taxon>
        <taxon>Caproicibacter</taxon>
    </lineage>
</organism>